<keyword evidence="4 8" id="KW-0812">Transmembrane</keyword>
<proteinExistence type="predicted"/>
<accession>A0A6B3W6M7</accession>
<evidence type="ECO:0000256" key="2">
    <source>
        <dbReference type="ARBA" id="ARBA00022654"/>
    </source>
</evidence>
<feature type="transmembrane region" description="Helical" evidence="8">
    <location>
        <begin position="106"/>
        <end position="125"/>
    </location>
</feature>
<name>A0A6B3W6M7_9BACI</name>
<dbReference type="GO" id="GO:0016020">
    <property type="term" value="C:membrane"/>
    <property type="evidence" value="ECO:0007669"/>
    <property type="project" value="InterPro"/>
</dbReference>
<feature type="transmembrane region" description="Helical" evidence="8">
    <location>
        <begin position="146"/>
        <end position="164"/>
    </location>
</feature>
<evidence type="ECO:0000256" key="3">
    <source>
        <dbReference type="ARBA" id="ARBA00022670"/>
    </source>
</evidence>
<protein>
    <submittedName>
        <fullName evidence="10">Accessory gene regulator B family protein</fullName>
    </submittedName>
</protein>
<keyword evidence="2" id="KW-0673">Quorum sensing</keyword>
<reference evidence="10 11" key="1">
    <citation type="submission" date="2020-02" db="EMBL/GenBank/DDBJ databases">
        <title>Bacillus aquiflavi sp. nov., isolated from yellow water of strong flavor Chinese baijiu in Yibin region of China.</title>
        <authorList>
            <person name="Xie J."/>
        </authorList>
    </citation>
    <scope>NUCLEOTIDE SEQUENCE [LARGE SCALE GENOMIC DNA]</scope>
    <source>
        <strain evidence="10 11">3H-10</strain>
    </source>
</reference>
<evidence type="ECO:0000256" key="7">
    <source>
        <dbReference type="ARBA" id="ARBA00023136"/>
    </source>
</evidence>
<evidence type="ECO:0000313" key="9">
    <source>
        <dbReference type="EMBL" id="MBA4538704.1"/>
    </source>
</evidence>
<evidence type="ECO:0000256" key="1">
    <source>
        <dbReference type="ARBA" id="ARBA00022475"/>
    </source>
</evidence>
<dbReference type="GO" id="GO:0006508">
    <property type="term" value="P:proteolysis"/>
    <property type="evidence" value="ECO:0007669"/>
    <property type="project" value="UniProtKB-KW"/>
</dbReference>
<dbReference type="RefSeq" id="WP_163243465.1">
    <property type="nucleotide sequence ID" value="NZ_CP082780.1"/>
</dbReference>
<reference evidence="9 12" key="2">
    <citation type="submission" date="2020-07" db="EMBL/GenBank/DDBJ databases">
        <authorList>
            <person name="Feng H."/>
        </authorList>
    </citation>
    <scope>NUCLEOTIDE SEQUENCE [LARGE SCALE GENOMIC DNA]</scope>
    <source>
        <strain evidence="12">s-12</strain>
        <strain evidence="9">S-12</strain>
    </source>
</reference>
<feature type="transmembrane region" description="Helical" evidence="8">
    <location>
        <begin position="56"/>
        <end position="74"/>
    </location>
</feature>
<dbReference type="EMBL" id="JAAIWN010000068">
    <property type="protein sequence ID" value="NEY83064.1"/>
    <property type="molecule type" value="Genomic_DNA"/>
</dbReference>
<dbReference type="GO" id="GO:0008233">
    <property type="term" value="F:peptidase activity"/>
    <property type="evidence" value="ECO:0007669"/>
    <property type="project" value="UniProtKB-KW"/>
</dbReference>
<dbReference type="GO" id="GO:0009372">
    <property type="term" value="P:quorum sensing"/>
    <property type="evidence" value="ECO:0007669"/>
    <property type="project" value="UniProtKB-KW"/>
</dbReference>
<keyword evidence="1" id="KW-1003">Cell membrane</keyword>
<keyword evidence="11" id="KW-1185">Reference proteome</keyword>
<dbReference type="Pfam" id="PF04647">
    <property type="entry name" value="AgrB"/>
    <property type="match status" value="1"/>
</dbReference>
<comment type="caution">
    <text evidence="10">The sequence shown here is derived from an EMBL/GenBank/DDBJ whole genome shotgun (WGS) entry which is preliminary data.</text>
</comment>
<keyword evidence="7 8" id="KW-0472">Membrane</keyword>
<evidence type="ECO:0000313" key="10">
    <source>
        <dbReference type="EMBL" id="NEY83064.1"/>
    </source>
</evidence>
<evidence type="ECO:0000313" key="12">
    <source>
        <dbReference type="Proteomes" id="UP000570010"/>
    </source>
</evidence>
<gene>
    <name evidence="10" type="ORF">G4D64_16560</name>
    <name evidence="9" type="ORF">H1Z61_16620</name>
</gene>
<evidence type="ECO:0000256" key="4">
    <source>
        <dbReference type="ARBA" id="ARBA00022692"/>
    </source>
</evidence>
<dbReference type="Proteomes" id="UP000472971">
    <property type="component" value="Unassembled WGS sequence"/>
</dbReference>
<dbReference type="EMBL" id="JACEIO010000066">
    <property type="protein sequence ID" value="MBA4538704.1"/>
    <property type="molecule type" value="Genomic_DNA"/>
</dbReference>
<dbReference type="SMART" id="SM00793">
    <property type="entry name" value="AgrB"/>
    <property type="match status" value="1"/>
</dbReference>
<dbReference type="AlphaFoldDB" id="A0A6B3W6M7"/>
<evidence type="ECO:0000256" key="6">
    <source>
        <dbReference type="ARBA" id="ARBA00022989"/>
    </source>
</evidence>
<dbReference type="InterPro" id="IPR006741">
    <property type="entry name" value="AgrB"/>
</dbReference>
<organism evidence="10 11">
    <name type="scientific">Bacillus aquiflavi</name>
    <dbReference type="NCBI Taxonomy" id="2672567"/>
    <lineage>
        <taxon>Bacteria</taxon>
        <taxon>Bacillati</taxon>
        <taxon>Bacillota</taxon>
        <taxon>Bacilli</taxon>
        <taxon>Bacillales</taxon>
        <taxon>Bacillaceae</taxon>
        <taxon>Bacillus</taxon>
    </lineage>
</organism>
<evidence type="ECO:0000313" key="11">
    <source>
        <dbReference type="Proteomes" id="UP000472971"/>
    </source>
</evidence>
<keyword evidence="5" id="KW-0378">Hydrolase</keyword>
<dbReference type="Proteomes" id="UP000570010">
    <property type="component" value="Unassembled WGS sequence"/>
</dbReference>
<evidence type="ECO:0000256" key="5">
    <source>
        <dbReference type="ARBA" id="ARBA00022801"/>
    </source>
</evidence>
<sequence>MNFYPSEISKNLSSVVVFYHPKYKDKEDNIRHGLEWIISCLNQFLLVLLLSYPFNLHMEALICLASGALLKMFAGGIHFSGYFRCLLFSSFQVVLIATFSNALDKVIFVQYILYLLICISFYILLVNAPKLYKKKDHFTNEQKNKLKIAALTVFLFLSIYSLFLQPSYKMCILASMLLQVYSVTKIGEITTLSIDNWLSNILQKRRDIL</sequence>
<keyword evidence="3" id="KW-0645">Protease</keyword>
<evidence type="ECO:0000256" key="8">
    <source>
        <dbReference type="SAM" id="Phobius"/>
    </source>
</evidence>
<keyword evidence="6 8" id="KW-1133">Transmembrane helix</keyword>
<feature type="transmembrane region" description="Helical" evidence="8">
    <location>
        <begin position="33"/>
        <end position="50"/>
    </location>
</feature>